<dbReference type="AlphaFoldDB" id="A0A7R9QPZ1"/>
<organism evidence="8">
    <name type="scientific">Oppiella nova</name>
    <dbReference type="NCBI Taxonomy" id="334625"/>
    <lineage>
        <taxon>Eukaryota</taxon>
        <taxon>Metazoa</taxon>
        <taxon>Ecdysozoa</taxon>
        <taxon>Arthropoda</taxon>
        <taxon>Chelicerata</taxon>
        <taxon>Arachnida</taxon>
        <taxon>Acari</taxon>
        <taxon>Acariformes</taxon>
        <taxon>Sarcoptiformes</taxon>
        <taxon>Oribatida</taxon>
        <taxon>Brachypylina</taxon>
        <taxon>Oppioidea</taxon>
        <taxon>Oppiidae</taxon>
        <taxon>Oppiella</taxon>
    </lineage>
</organism>
<dbReference type="OrthoDB" id="2190947at2759"/>
<name>A0A7R9QPZ1_9ACAR</name>
<dbReference type="InterPro" id="IPR036521">
    <property type="entry name" value="SRP19-like_sf"/>
</dbReference>
<dbReference type="Pfam" id="PF01922">
    <property type="entry name" value="SRP19"/>
    <property type="match status" value="1"/>
</dbReference>
<dbReference type="Gene3D" id="3.30.56.30">
    <property type="entry name" value="Signal recognition particle, SRP19-like subunit"/>
    <property type="match status" value="1"/>
</dbReference>
<evidence type="ECO:0000256" key="3">
    <source>
        <dbReference type="ARBA" id="ARBA00022490"/>
    </source>
</evidence>
<dbReference type="GO" id="GO:0005786">
    <property type="term" value="C:signal recognition particle, endoplasmic reticulum targeting"/>
    <property type="evidence" value="ECO:0007669"/>
    <property type="project" value="UniProtKB-KW"/>
</dbReference>
<comment type="similarity">
    <text evidence="2">Belongs to the SRP19 family.</text>
</comment>
<feature type="compositionally biased region" description="Low complexity" evidence="7">
    <location>
        <begin position="129"/>
        <end position="145"/>
    </location>
</feature>
<keyword evidence="9" id="KW-1185">Reference proteome</keyword>
<comment type="subcellular location">
    <subcellularLocation>
        <location evidence="1">Cytoplasm</location>
    </subcellularLocation>
</comment>
<dbReference type="PANTHER" id="PTHR17453:SF0">
    <property type="entry name" value="SIGNAL RECOGNITION PARTICLE 19 KDA PROTEIN"/>
    <property type="match status" value="1"/>
</dbReference>
<dbReference type="EMBL" id="CAJPVJ010006746">
    <property type="protein sequence ID" value="CAG2170697.1"/>
    <property type="molecule type" value="Genomic_DNA"/>
</dbReference>
<evidence type="ECO:0000256" key="5">
    <source>
        <dbReference type="ARBA" id="ARBA00023274"/>
    </source>
</evidence>
<dbReference type="InterPro" id="IPR002778">
    <property type="entry name" value="Signal_recog_particle_SRP19"/>
</dbReference>
<accession>A0A7R9QPZ1</accession>
<comment type="function">
    <text evidence="6">Component of the signal recognition particle (SRP) complex, a ribonucleoprotein complex that mediates the cotranslational targeting of secretory and membrane proteins to the endoplasmic reticulum (ER). Binds directly to 7SL RNA. Mediates binding of SRP54 to the SRP complex.</text>
</comment>
<sequence>MTNKEVMASDTSGEKWHIIYPQYINANTTLYMGRRLAKTDCVSDPKSTEIKDVLEAMNCFQVVCDLSKCYSREVDKELAANRGYVKYCLIRDKQSQEVIESNKFDDKKHVLRYVSKMIPKLKSRSKSATNQSTQQNPQNSTQTNQKKNKKKK</sequence>
<evidence type="ECO:0008006" key="10">
    <source>
        <dbReference type="Google" id="ProtNLM"/>
    </source>
</evidence>
<feature type="region of interest" description="Disordered" evidence="7">
    <location>
        <begin position="121"/>
        <end position="152"/>
    </location>
</feature>
<dbReference type="PANTHER" id="PTHR17453">
    <property type="entry name" value="SIGNAL RECOGNITION PARTICLE 19 KD PROTEIN"/>
    <property type="match status" value="1"/>
</dbReference>
<evidence type="ECO:0000256" key="4">
    <source>
        <dbReference type="ARBA" id="ARBA00023135"/>
    </source>
</evidence>
<dbReference type="GO" id="GO:0006617">
    <property type="term" value="P:SRP-dependent cotranslational protein targeting to membrane, signal sequence recognition"/>
    <property type="evidence" value="ECO:0007669"/>
    <property type="project" value="TreeGrafter"/>
</dbReference>
<gene>
    <name evidence="8" type="ORF">ONB1V03_LOCUS10163</name>
</gene>
<keyword evidence="3" id="KW-0963">Cytoplasm</keyword>
<evidence type="ECO:0000256" key="7">
    <source>
        <dbReference type="SAM" id="MobiDB-lite"/>
    </source>
</evidence>
<evidence type="ECO:0000256" key="6">
    <source>
        <dbReference type="ARBA" id="ARBA00045518"/>
    </source>
</evidence>
<evidence type="ECO:0000313" key="9">
    <source>
        <dbReference type="Proteomes" id="UP000728032"/>
    </source>
</evidence>
<keyword evidence="5" id="KW-0687">Ribonucleoprotein</keyword>
<proteinExistence type="inferred from homology"/>
<protein>
    <recommendedName>
        <fullName evidence="10">Signal recognition particle 19 kDa protein</fullName>
    </recommendedName>
</protein>
<dbReference type="SUPFAM" id="SSF69695">
    <property type="entry name" value="SRP19"/>
    <property type="match status" value="1"/>
</dbReference>
<reference evidence="8" key="1">
    <citation type="submission" date="2020-11" db="EMBL/GenBank/DDBJ databases">
        <authorList>
            <person name="Tran Van P."/>
        </authorList>
    </citation>
    <scope>NUCLEOTIDE SEQUENCE</scope>
</reference>
<evidence type="ECO:0000256" key="2">
    <source>
        <dbReference type="ARBA" id="ARBA00008910"/>
    </source>
</evidence>
<keyword evidence="4" id="KW-0733">Signal recognition particle</keyword>
<dbReference type="EMBL" id="OC921571">
    <property type="protein sequence ID" value="CAD7653510.1"/>
    <property type="molecule type" value="Genomic_DNA"/>
</dbReference>
<dbReference type="Proteomes" id="UP000728032">
    <property type="component" value="Unassembled WGS sequence"/>
</dbReference>
<evidence type="ECO:0000256" key="1">
    <source>
        <dbReference type="ARBA" id="ARBA00004496"/>
    </source>
</evidence>
<dbReference type="GO" id="GO:0008312">
    <property type="term" value="F:7S RNA binding"/>
    <property type="evidence" value="ECO:0007669"/>
    <property type="project" value="InterPro"/>
</dbReference>
<evidence type="ECO:0000313" key="8">
    <source>
        <dbReference type="EMBL" id="CAD7653510.1"/>
    </source>
</evidence>